<dbReference type="Proteomes" id="UP000226079">
    <property type="component" value="Unassembled WGS sequence"/>
</dbReference>
<dbReference type="OrthoDB" id="4772576at2"/>
<protein>
    <submittedName>
        <fullName evidence="3">Cell wall-active antibiotic response 4TMS protein YvqF</fullName>
    </submittedName>
</protein>
<keyword evidence="4" id="KW-1185">Reference proteome</keyword>
<evidence type="ECO:0000259" key="2">
    <source>
        <dbReference type="Pfam" id="PF09922"/>
    </source>
</evidence>
<accession>A0A2A9CTP8</accession>
<evidence type="ECO:0000313" key="4">
    <source>
        <dbReference type="Proteomes" id="UP000226079"/>
    </source>
</evidence>
<dbReference type="PANTHER" id="PTHR40763:SF4">
    <property type="entry name" value="DUF1707 DOMAIN-CONTAINING PROTEIN"/>
    <property type="match status" value="1"/>
</dbReference>
<proteinExistence type="predicted"/>
<feature type="domain" description="DUF1707" evidence="1">
    <location>
        <begin position="21"/>
        <end position="69"/>
    </location>
</feature>
<sequence length="203" mass="21426">MSNPLEPTDVGPAVGGDLGVAESDRQHVITLLNAAHSEGHLSAYDRDRRIESALAAQTFDDLVPLTRDLVVAKPAPLVNYQPAGSEQPAEQIVAIFSGTKRSGQWEVRPNTSVLTMFGGVELDLTQAIFTSQTIVVNVFCLFGGVELTVPAGSNVDNQVIAVFGGADVHKVAPPMTGAPKIIVKGFVGFGGVEVKNPKVKRRG</sequence>
<evidence type="ECO:0000259" key="1">
    <source>
        <dbReference type="Pfam" id="PF08044"/>
    </source>
</evidence>
<dbReference type="InterPro" id="IPR024425">
    <property type="entry name" value="LiaF-like_C"/>
</dbReference>
<dbReference type="Pfam" id="PF09922">
    <property type="entry name" value="LiaF-like_C"/>
    <property type="match status" value="1"/>
</dbReference>
<organism evidence="3 4">
    <name type="scientific">Propionicimonas paludicola</name>
    <dbReference type="NCBI Taxonomy" id="185243"/>
    <lineage>
        <taxon>Bacteria</taxon>
        <taxon>Bacillati</taxon>
        <taxon>Actinomycetota</taxon>
        <taxon>Actinomycetes</taxon>
        <taxon>Propionibacteriales</taxon>
        <taxon>Nocardioidaceae</taxon>
        <taxon>Propionicimonas</taxon>
    </lineage>
</organism>
<evidence type="ECO:0000313" key="3">
    <source>
        <dbReference type="EMBL" id="PFG17823.1"/>
    </source>
</evidence>
<dbReference type="PANTHER" id="PTHR40763">
    <property type="entry name" value="MEMBRANE PROTEIN-RELATED"/>
    <property type="match status" value="1"/>
</dbReference>
<dbReference type="AlphaFoldDB" id="A0A2A9CTP8"/>
<dbReference type="Pfam" id="PF08044">
    <property type="entry name" value="DUF1707"/>
    <property type="match status" value="1"/>
</dbReference>
<dbReference type="InterPro" id="IPR012551">
    <property type="entry name" value="DUF1707_SHOCT-like"/>
</dbReference>
<gene>
    <name evidence="3" type="ORF">ATK74_2400</name>
</gene>
<reference evidence="3 4" key="1">
    <citation type="submission" date="2017-10" db="EMBL/GenBank/DDBJ databases">
        <title>Sequencing the genomes of 1000 actinobacteria strains.</title>
        <authorList>
            <person name="Klenk H.-P."/>
        </authorList>
    </citation>
    <scope>NUCLEOTIDE SEQUENCE [LARGE SCALE GENOMIC DNA]</scope>
    <source>
        <strain evidence="3 4">DSM 15597</strain>
    </source>
</reference>
<name>A0A2A9CTP8_9ACTN</name>
<dbReference type="EMBL" id="PDJC01000001">
    <property type="protein sequence ID" value="PFG17823.1"/>
    <property type="molecule type" value="Genomic_DNA"/>
</dbReference>
<dbReference type="RefSeq" id="WP_098461223.1">
    <property type="nucleotide sequence ID" value="NZ_PDJC01000001.1"/>
</dbReference>
<feature type="domain" description="Cell wall-active antibiotics response LiaF-like C-terminal" evidence="2">
    <location>
        <begin position="103"/>
        <end position="169"/>
    </location>
</feature>
<comment type="caution">
    <text evidence="3">The sequence shown here is derived from an EMBL/GenBank/DDBJ whole genome shotgun (WGS) entry which is preliminary data.</text>
</comment>